<organism evidence="1 2">
    <name type="scientific">Neisseria sicca ATCC 29256</name>
    <dbReference type="NCBI Taxonomy" id="547045"/>
    <lineage>
        <taxon>Bacteria</taxon>
        <taxon>Pseudomonadati</taxon>
        <taxon>Pseudomonadota</taxon>
        <taxon>Betaproteobacteria</taxon>
        <taxon>Neisseriales</taxon>
        <taxon>Neisseriaceae</taxon>
        <taxon>Neisseria</taxon>
    </lineage>
</organism>
<dbReference type="AlphaFoldDB" id="C6M263"/>
<name>C6M263_NEISI</name>
<keyword evidence="2" id="KW-1185">Reference proteome</keyword>
<dbReference type="Proteomes" id="UP000005365">
    <property type="component" value="Unassembled WGS sequence"/>
</dbReference>
<dbReference type="EMBL" id="ACKO02000002">
    <property type="protein sequence ID" value="EET45891.1"/>
    <property type="molecule type" value="Genomic_DNA"/>
</dbReference>
<proteinExistence type="predicted"/>
<evidence type="ECO:0000313" key="1">
    <source>
        <dbReference type="EMBL" id="EET45891.1"/>
    </source>
</evidence>
<comment type="caution">
    <text evidence="1">The sequence shown here is derived from an EMBL/GenBank/DDBJ whole genome shotgun (WGS) entry which is preliminary data.</text>
</comment>
<protein>
    <submittedName>
        <fullName evidence="1">Uncharacterized protein</fullName>
    </submittedName>
</protein>
<evidence type="ECO:0000313" key="2">
    <source>
        <dbReference type="Proteomes" id="UP000005365"/>
    </source>
</evidence>
<reference evidence="1" key="1">
    <citation type="submission" date="2009-07" db="EMBL/GenBank/DDBJ databases">
        <authorList>
            <person name="Weinstock G."/>
            <person name="Sodergren E."/>
            <person name="Clifton S."/>
            <person name="Fulton L."/>
            <person name="Fulton B."/>
            <person name="Courtney L."/>
            <person name="Fronick C."/>
            <person name="Harrison M."/>
            <person name="Strong C."/>
            <person name="Farmer C."/>
            <person name="Delahaunty K."/>
            <person name="Markovic C."/>
            <person name="Hall O."/>
            <person name="Minx P."/>
            <person name="Tomlinson C."/>
            <person name="Mitreva M."/>
            <person name="Nelson J."/>
            <person name="Hou S."/>
            <person name="Wollam A."/>
            <person name="Pepin K.H."/>
            <person name="Johnson M."/>
            <person name="Bhonagiri V."/>
            <person name="Nash W.E."/>
            <person name="Warren W."/>
            <person name="Chinwalla A."/>
            <person name="Mardis E.R."/>
            <person name="Wilson R.K."/>
        </authorList>
    </citation>
    <scope>NUCLEOTIDE SEQUENCE [LARGE SCALE GENOMIC DNA]</scope>
    <source>
        <strain evidence="1">ATCC 29256</strain>
    </source>
</reference>
<gene>
    <name evidence="1" type="ORF">NEISICOT_00601</name>
</gene>
<accession>C6M263</accession>
<sequence>MKGRLKRLIRLGEIRCMGFSVTGCTHFQTTSFLGLERHSKWHWQNASSPVSTSKTAASSKA</sequence>